<gene>
    <name evidence="2" type="ORF">ISN44_As11g026180</name>
</gene>
<evidence type="ECO:0000313" key="3">
    <source>
        <dbReference type="Proteomes" id="UP000694251"/>
    </source>
</evidence>
<keyword evidence="3" id="KW-1185">Reference proteome</keyword>
<comment type="caution">
    <text evidence="2">The sequence shown here is derived from an EMBL/GenBank/DDBJ whole genome shotgun (WGS) entry which is preliminary data.</text>
</comment>
<feature type="region of interest" description="Disordered" evidence="1">
    <location>
        <begin position="29"/>
        <end position="48"/>
    </location>
</feature>
<reference evidence="2 3" key="1">
    <citation type="submission" date="2020-12" db="EMBL/GenBank/DDBJ databases">
        <title>Concerted genomic and epigenomic changes stabilize Arabidopsis allopolyploids.</title>
        <authorList>
            <person name="Chen Z."/>
        </authorList>
    </citation>
    <scope>NUCLEOTIDE SEQUENCE [LARGE SCALE GENOMIC DNA]</scope>
    <source>
        <strain evidence="2">As9502</strain>
        <tissue evidence="2">Leaf</tissue>
    </source>
</reference>
<name>A0A8T1ZC86_ARASU</name>
<evidence type="ECO:0000313" key="2">
    <source>
        <dbReference type="EMBL" id="KAG7556602.1"/>
    </source>
</evidence>
<dbReference type="EMBL" id="JAEFBJ010000011">
    <property type="protein sequence ID" value="KAG7556602.1"/>
    <property type="molecule type" value="Genomic_DNA"/>
</dbReference>
<organism evidence="2 3">
    <name type="scientific">Arabidopsis suecica</name>
    <name type="common">Swedish thale-cress</name>
    <name type="synonym">Cardaminopsis suecica</name>
    <dbReference type="NCBI Taxonomy" id="45249"/>
    <lineage>
        <taxon>Eukaryota</taxon>
        <taxon>Viridiplantae</taxon>
        <taxon>Streptophyta</taxon>
        <taxon>Embryophyta</taxon>
        <taxon>Tracheophyta</taxon>
        <taxon>Spermatophyta</taxon>
        <taxon>Magnoliopsida</taxon>
        <taxon>eudicotyledons</taxon>
        <taxon>Gunneridae</taxon>
        <taxon>Pentapetalae</taxon>
        <taxon>rosids</taxon>
        <taxon>malvids</taxon>
        <taxon>Brassicales</taxon>
        <taxon>Brassicaceae</taxon>
        <taxon>Camelineae</taxon>
        <taxon>Arabidopsis</taxon>
    </lineage>
</organism>
<proteinExistence type="predicted"/>
<accession>A0A8T1ZC86</accession>
<dbReference type="Proteomes" id="UP000694251">
    <property type="component" value="Chromosome 11"/>
</dbReference>
<dbReference type="AlphaFoldDB" id="A0A8T1ZC86"/>
<protein>
    <submittedName>
        <fullName evidence="2">Uncharacterized protein</fullName>
    </submittedName>
</protein>
<sequence>MLNSNVDRHHLGIDRHHFPIETVSTFVGQESTKLDTDGSTSSESFNRHSPSVDRYWVRTTLYALVFPLGETVYKPKVRFLTSRQSKQEIHDERCKANMEKILNTMPKVNPEIPSPPLKRYIKRLINNGICAEEAALLGKDISLIVLQEVKKKKKMKVVVSEHVSSILKSYLIQKFSILDCSISTGRFPNSLYDLGSNINLMPHSVAVRLATNGKAPEEEASAEANVEAQEEVAAATEVWVRAG</sequence>
<evidence type="ECO:0000256" key="1">
    <source>
        <dbReference type="SAM" id="MobiDB-lite"/>
    </source>
</evidence>